<dbReference type="Gene3D" id="3.30.470.20">
    <property type="entry name" value="ATP-grasp fold, B domain"/>
    <property type="match status" value="1"/>
</dbReference>
<dbReference type="SUPFAM" id="SSF56059">
    <property type="entry name" value="Glutathione synthetase ATP-binding domain-like"/>
    <property type="match status" value="1"/>
</dbReference>
<proteinExistence type="predicted"/>
<keyword evidence="7" id="KW-1185">Reference proteome</keyword>
<accession>A0A084GNX6</accession>
<dbReference type="GO" id="GO:0005524">
    <property type="term" value="F:ATP binding"/>
    <property type="evidence" value="ECO:0007669"/>
    <property type="project" value="UniProtKB-UniRule"/>
</dbReference>
<evidence type="ECO:0000313" key="6">
    <source>
        <dbReference type="EMBL" id="KEZ49038.1"/>
    </source>
</evidence>
<dbReference type="GO" id="GO:0046872">
    <property type="term" value="F:metal ion binding"/>
    <property type="evidence" value="ECO:0007669"/>
    <property type="project" value="InterPro"/>
</dbReference>
<evidence type="ECO:0000256" key="4">
    <source>
        <dbReference type="PROSITE-ProRule" id="PRU00409"/>
    </source>
</evidence>
<sequence length="338" mass="39034">MSTYKIWFNRWFSVAYHYIDMIRNNEDGIKFEVYGTHPDADHVMLANCDYSEVEPKFDTDGEYVQYCLDFCRKHGIQLFVPRYKMLPIAKALDKFEELGVKVLVNRDAELLEAIDNKDDFYEICREKGLFEIPSFYTAKTPEEFKDTYEKLKNEGLGVCYKPVVGEGGYGFRIIDDNVDPLKEVMAPSYRIPFQRVYDGLKAAGEFPELMVMEFLEGEEYSIDCLAKSGELIAAVPRRKGGGRIRILENNKELIELAEAFTEEFKLDYIFNIQVKYNQGLPKLLEINPRMSGGLYFSCLSGVNFPYLAVKLLLGEKVEKQETKLDIKATFLEKEIILS</sequence>
<protein>
    <recommendedName>
        <fullName evidence="5">ATP-grasp domain-containing protein</fullName>
    </recommendedName>
</protein>
<evidence type="ECO:0000256" key="1">
    <source>
        <dbReference type="ARBA" id="ARBA00022598"/>
    </source>
</evidence>
<evidence type="ECO:0000256" key="3">
    <source>
        <dbReference type="ARBA" id="ARBA00022840"/>
    </source>
</evidence>
<dbReference type="AlphaFoldDB" id="A0A084GNX6"/>
<evidence type="ECO:0000313" key="7">
    <source>
        <dbReference type="Proteomes" id="UP000028549"/>
    </source>
</evidence>
<dbReference type="InterPro" id="IPR052032">
    <property type="entry name" value="ATP-dep_AA_Ligase"/>
</dbReference>
<keyword evidence="2 4" id="KW-0547">Nucleotide-binding</keyword>
<dbReference type="PANTHER" id="PTHR43585">
    <property type="entry name" value="FUMIPYRROLE BIOSYNTHESIS PROTEIN C"/>
    <property type="match status" value="1"/>
</dbReference>
<dbReference type="EMBL" id="JNVC02000013">
    <property type="protein sequence ID" value="KEZ49038.1"/>
    <property type="molecule type" value="Genomic_DNA"/>
</dbReference>
<keyword evidence="1" id="KW-0436">Ligase</keyword>
<reference evidence="6 7" key="1">
    <citation type="journal article" date="2005" name="Int. J. Syst. Evol. Microbiol.">
        <title>Bacillus cibi sp. nov., isolated from jeotgal, a traditional Korean fermented seafood.</title>
        <authorList>
            <person name="Yoon J.H."/>
            <person name="Lee C.H."/>
            <person name="Oh T.K."/>
        </authorList>
    </citation>
    <scope>NUCLEOTIDE SEQUENCE [LARGE SCALE GENOMIC DNA]</scope>
    <source>
        <strain evidence="6 7">DSM 16189</strain>
    </source>
</reference>
<evidence type="ECO:0000259" key="5">
    <source>
        <dbReference type="PROSITE" id="PS50975"/>
    </source>
</evidence>
<name>A0A084GNX6_METID</name>
<dbReference type="PIRSF" id="PIRSF029120">
    <property type="entry name" value="UCP029120"/>
    <property type="match status" value="1"/>
</dbReference>
<dbReference type="Gene3D" id="3.40.50.20">
    <property type="match status" value="1"/>
</dbReference>
<evidence type="ECO:0000256" key="2">
    <source>
        <dbReference type="ARBA" id="ARBA00022741"/>
    </source>
</evidence>
<gene>
    <name evidence="6" type="ORF">GS18_0216665</name>
</gene>
<comment type="caution">
    <text evidence="6">The sequence shown here is derived from an EMBL/GenBank/DDBJ whole genome shotgun (WGS) entry which is preliminary data.</text>
</comment>
<dbReference type="STRING" id="246786.GS18_0216665"/>
<dbReference type="InterPro" id="IPR011226">
    <property type="entry name" value="ATP-grasp_fam"/>
</dbReference>
<dbReference type="PANTHER" id="PTHR43585:SF2">
    <property type="entry name" value="ATP-GRASP ENZYME FSQD"/>
    <property type="match status" value="1"/>
</dbReference>
<dbReference type="RefSeq" id="WP_029283274.1">
    <property type="nucleotide sequence ID" value="NZ_CP176757.1"/>
</dbReference>
<dbReference type="InterPro" id="IPR011761">
    <property type="entry name" value="ATP-grasp"/>
</dbReference>
<feature type="domain" description="ATP-grasp" evidence="5">
    <location>
        <begin position="122"/>
        <end position="313"/>
    </location>
</feature>
<dbReference type="OrthoDB" id="9803907at2"/>
<dbReference type="Proteomes" id="UP000028549">
    <property type="component" value="Unassembled WGS sequence"/>
</dbReference>
<dbReference type="GO" id="GO:0016874">
    <property type="term" value="F:ligase activity"/>
    <property type="evidence" value="ECO:0007669"/>
    <property type="project" value="UniProtKB-KW"/>
</dbReference>
<dbReference type="Pfam" id="PF15632">
    <property type="entry name" value="ATPgrasp_Ter"/>
    <property type="match status" value="1"/>
</dbReference>
<keyword evidence="3 4" id="KW-0067">ATP-binding</keyword>
<organism evidence="6 7">
    <name type="scientific">Metabacillus indicus</name>
    <name type="common">Bacillus indicus</name>
    <dbReference type="NCBI Taxonomy" id="246786"/>
    <lineage>
        <taxon>Bacteria</taxon>
        <taxon>Bacillati</taxon>
        <taxon>Bacillota</taxon>
        <taxon>Bacilli</taxon>
        <taxon>Bacillales</taxon>
        <taxon>Bacillaceae</taxon>
        <taxon>Metabacillus</taxon>
    </lineage>
</organism>
<dbReference type="PROSITE" id="PS50975">
    <property type="entry name" value="ATP_GRASP"/>
    <property type="match status" value="1"/>
</dbReference>